<evidence type="ECO:0000313" key="2">
    <source>
        <dbReference type="EMBL" id="CAA9354637.1"/>
    </source>
</evidence>
<reference evidence="2" key="1">
    <citation type="submission" date="2020-02" db="EMBL/GenBank/DDBJ databases">
        <authorList>
            <person name="Meier V. D."/>
        </authorList>
    </citation>
    <scope>NUCLEOTIDE SEQUENCE</scope>
    <source>
        <strain evidence="2">AVDCRST_MAG07</strain>
    </source>
</reference>
<name>A0A6J4MAA6_9ACTN</name>
<protein>
    <submittedName>
        <fullName evidence="2">Transcriptional regulator</fullName>
    </submittedName>
</protein>
<proteinExistence type="predicted"/>
<feature type="compositionally biased region" description="Low complexity" evidence="1">
    <location>
        <begin position="34"/>
        <end position="44"/>
    </location>
</feature>
<accession>A0A6J4MAA6</accession>
<feature type="region of interest" description="Disordered" evidence="1">
    <location>
        <begin position="1"/>
        <end position="70"/>
    </location>
</feature>
<feature type="non-terminal residue" evidence="2">
    <location>
        <position position="70"/>
    </location>
</feature>
<dbReference type="AlphaFoldDB" id="A0A6J4MAA6"/>
<organism evidence="2">
    <name type="scientific">uncultured Frankineae bacterium</name>
    <dbReference type="NCBI Taxonomy" id="437475"/>
    <lineage>
        <taxon>Bacteria</taxon>
        <taxon>Bacillati</taxon>
        <taxon>Actinomycetota</taxon>
        <taxon>Actinomycetes</taxon>
        <taxon>Frankiales</taxon>
        <taxon>environmental samples</taxon>
    </lineage>
</organism>
<dbReference type="EMBL" id="CADCUB010000156">
    <property type="protein sequence ID" value="CAA9354637.1"/>
    <property type="molecule type" value="Genomic_DNA"/>
</dbReference>
<gene>
    <name evidence="2" type="ORF">AVDCRST_MAG07-3276</name>
</gene>
<sequence length="70" mass="8044">GRAQEGQSSDRRRSRQARRGPQEALRGRREHPPAGRVVRPVVRLRAPHPQRVGRDAARPRRSDAQEELHL</sequence>
<feature type="non-terminal residue" evidence="2">
    <location>
        <position position="1"/>
    </location>
</feature>
<feature type="compositionally biased region" description="Basic and acidic residues" evidence="1">
    <location>
        <begin position="52"/>
        <end position="70"/>
    </location>
</feature>
<evidence type="ECO:0000256" key="1">
    <source>
        <dbReference type="SAM" id="MobiDB-lite"/>
    </source>
</evidence>